<feature type="transmembrane region" description="Helical" evidence="1">
    <location>
        <begin position="12"/>
        <end position="31"/>
    </location>
</feature>
<reference evidence="2 3" key="1">
    <citation type="submission" date="2018-07" db="EMBL/GenBank/DDBJ databases">
        <title>Ureaplasma urealyticum 1000 the multidrug-resistant clinical isolate obtained from scrapings of the urogenital tract of a woman with inflammatory diseases of the reproductive organs.</title>
        <authorList>
            <person name="Kolesnikova E.A."/>
            <person name="Alekseeva A.E."/>
            <person name="Brusnigina N.F."/>
            <person name="Makhova M.A."/>
        </authorList>
    </citation>
    <scope>NUCLEOTIDE SEQUENCE [LARGE SCALE GENOMIC DNA]</scope>
    <source>
        <strain evidence="2 3">1000</strain>
    </source>
</reference>
<keyword evidence="1" id="KW-0472">Membrane</keyword>
<gene>
    <name evidence="2" type="ORF">DSQ42_03400</name>
</gene>
<organism evidence="2 3">
    <name type="scientific">Ureaplasma urealyticum</name>
    <name type="common">Ureaplasma urealyticum biotype 2</name>
    <dbReference type="NCBI Taxonomy" id="2130"/>
    <lineage>
        <taxon>Bacteria</taxon>
        <taxon>Bacillati</taxon>
        <taxon>Mycoplasmatota</taxon>
        <taxon>Mycoplasmoidales</taxon>
        <taxon>Mycoplasmoidaceae</taxon>
        <taxon>Ureaplasma</taxon>
    </lineage>
</organism>
<dbReference type="Proteomes" id="UP000253077">
    <property type="component" value="Unassembled WGS sequence"/>
</dbReference>
<comment type="caution">
    <text evidence="2">The sequence shown here is derived from an EMBL/GenBank/DDBJ whole genome shotgun (WGS) entry which is preliminary data.</text>
</comment>
<keyword evidence="1" id="KW-1133">Transmembrane helix</keyword>
<name>A0AAX1QYM4_UREUR</name>
<protein>
    <recommendedName>
        <fullName evidence="4">DUF1410 domain-containing protein</fullName>
    </recommendedName>
</protein>
<dbReference type="NCBIfam" id="NF033897">
    <property type="entry name" value="GUMAP_C"/>
    <property type="match status" value="1"/>
</dbReference>
<feature type="transmembrane region" description="Helical" evidence="1">
    <location>
        <begin position="4746"/>
        <end position="4772"/>
    </location>
</feature>
<dbReference type="EMBL" id="QOKT01000027">
    <property type="protein sequence ID" value="RCJ00629.1"/>
    <property type="molecule type" value="Genomic_DNA"/>
</dbReference>
<accession>A0AAX1QYM4</accession>
<evidence type="ECO:0000313" key="2">
    <source>
        <dbReference type="EMBL" id="RCJ00629.1"/>
    </source>
</evidence>
<keyword evidence="1" id="KW-0812">Transmembrane</keyword>
<evidence type="ECO:0000256" key="1">
    <source>
        <dbReference type="SAM" id="Phobius"/>
    </source>
</evidence>
<proteinExistence type="predicted"/>
<evidence type="ECO:0008006" key="4">
    <source>
        <dbReference type="Google" id="ProtNLM"/>
    </source>
</evidence>
<evidence type="ECO:0000313" key="3">
    <source>
        <dbReference type="Proteomes" id="UP000253077"/>
    </source>
</evidence>
<sequence length="4798" mass="546136">MKKNKKIDKHQVPKIASIGIISTAVIAIGVGTKLGIDHSHDYVSTLNNTTNLSTAKNYIYEFDSAAINDDGSLPTNTFFTIFELIHANYDLKVAVQKALERSLTISVSENNTQIQKNLNQTDWQVKQEPIGADGAVYIENKNTNETIKIVDKAGYYKNPLSIGDALMDLLPNGQKQITSVIDYGKYLNLLKENAFVKINDNTFQKIKAFITSSSPTLLTNIAVAKIILNPNDKINSKIQLVVVGTNANNQHVVYTITGNPNPQNTEDPNPGMPVVYGFDDVKNELPSFDEVVNENFDYKQAIIKKLKSFNGNSQHDFVFNGKLNRQLVLDNAEKNIAILKDNSIGISDTHHLIYITKGNEGYSYERLDRGINQVDSKYPFKYNLLEFVNLINVLTNNNESGAKNAIILTSVLNNSLFSKYIVDKGFNNNLSKIYYEPEHNRIIIRDDTNGARKAVMLVNLPNVLKVSNVINNQSKNINNKPLLDIQQILQSFISQVHDFKKHDVQMLEIFKHALLENLKLASGGKIGSISVEGIPSIDNSVEQNQNLLPQDSKYKYLKINYTKDNQTKSYYILYANTYESVNGNGLIFKDKLNYVKNENKVVATYLTISNIGLVDLNNYLDQKYPNPLFSKNDSKIIRYTINHQQQKTTFFVIINTNHENDLTKFLIIYNLPHVLSTTETFNNYDNVASLDKLVDQMLVNQDNKSDKELFIKILNDNVKRSSSDVTKIVVDGNEYTLSTKDNNGVKFDFNLEQSNKLINLIRNQDQKIIEQIKVDTNDITNPNGLIPTIKKVRWNKSDRDSFSFYKRYEQLVNDPTHQGRKVLTNELLNDQLIKENVGNIKSGTIEYKYDQDFIIIRDYTTQQAVIFTNVPKITTVVEMFWSLKNINFNNTKNNLTDVVMQTYGTTPSKPNDFNNQAFIESIINAQQSGNLILGNYTIAKDQKKYVIKALSAPKLDQGPNNTTRRYKTFVYEIVDQANPENKIKIYDESNYLDSKKAYELYGSNVSFNQWKALYEALNNKNSYEQGLDLAQVQTIAPNFVQPLTNSIEQGGFGFFLNVPTGISNPQWKKVKVFLCEKNNQKQLVIAGWRNPEVNAFDINNNPGEFSILNLYNLPNIINENDEKLKFTLPTKTEIIASDGNYEKALDLKLKAIVKDGAYDLPYLYNTNQDNSLSLNPNNLKFEIDEQNRNYIKLYRGTKTSFGSLIIFANQQIPNVIGTSYSSSNDYYLTWEYWTKLNNANVDNTIKTKLLKQLIDTQNQNDLKFKAFNFQLSSNSGVEFIKDEGKIIVYENINDKQNSKIALIYNIPKVISNHDIFETKPNSLLTEINVLQSPNNGDLNKAINNQIENHLDNLIVENKLFGLTYQPNTPITYSLDNHTINFANHHIYIVNLEEYKINSENLFSNVLEYKKLILGEHSLKEFEQREDVSLYNNNVDIQKIISKAVEINLEAKKVFKVGSKIVLETIDKTKPNTKVYLIFVGAPNFSTDLNEQITWLNVYDAIDFANQQPTFSTVIQNQLIKKAILDAKPTVNGLIKLGQIKFDPNTMHFDLTKNNHELITNIHISDAKSLDLLIENPQKIAILDSSNLDTFIKLDNKVNIEKVRTLITAIKNASKTTINNKAIIDYNSIDGINLITPNNKIFDKIWYDEAKQNIWLIDSINNKGYAITNIPDFTEIVMDKDLAKNQFLATKSLTTNDLSPKTLISNYLQNISLSTKQINDFTLSGEISFNNIENYYVIAYASNPIKRLVLIDQTKYHLATSEQINAQHNFNDVSAFKKLFEEVKKTKDLTTYANLAQNSELDTLINNYHLEKNSVKLLVDSYDNKNVLLLTANDSAQNYHVYFIYNLPKITEPSKLKIPTVYDFIKYKGNEQKRLEEAIKNELDETPSKTNQTIMIYDRVIDWNNANVIIDRANLKIKIEDKTAQKYFDEKTFSNIPEFKIVNANNASDEEIYELISAFKKLNTDSEVDKSKDNTLVNNLHPQKQINNEFLNNKIIKEKIKAVYGDNNNLFADLNHVSVEYYLEPSKHSDNDRIIIRVFDAQNQLTHALVITNIRRVVKNNVEITVSEDELISAIVEHNDPSRAYLTKTINSINGQQITAKLGDFTYSKNSTINQNNAKYYLEDGNHVFQPITILDAIDPIPYAINLEDEIVNIKEYQKAFNQIKQNSGILLSNLNNQELNSVVNTYGNGMNITTTTVEVHNNNMLFKDGNKLLVATKLPIVIDLTNTTDNETTKIPSFDEIVKTIAHNKSVLNAYEACFKDTNNYPVNEQKITIVSKANNQSYSLNINKMVIKFNDDNSLTLTDLSTRQTINLIVDQKLESNSILVVNALGSDVDQVFAFTQLITSKATPMAMTEAMKQATFIVNNPLIPQSFFNDLTHLTIKYLVDQNKIVIENTNNKHSIIIYNVPRTLKATDVYSIDDIVKADVRVQNYLKNKLNDASKYNQTIQWGDLTIEYAKSQEQAVKVINVGLNNNSLISSPTNSSKPQVSVIDKMIYHLGIEKIDASVEISNVVDFDKYQKTITDTFSTINADDLPKELKQKVFNANYGNIDLATAQIKKIVDQTNAKNTKLVVYGTNLTNRQTHVIVINNFPTVYNPASDNDVLAPTVQQLTATQNIDQDALYSPNDIMAGVLKDLLKDTNNKIMHTDFDANSVSIVVNRPNANIANPTNKDYSYSITSAQKTITLIPNAIVPEIYGYDSVRINHQALDTAHFEKTYNELIKNQQVTNLTTLKTDQLIKSLISSTSIDQKLQAWFKDDAILSSSRVVFDKTNKRILILNDDKHFLVIFGNILKAATADNATNNVLYTISDVVNANGNLANVITNKLNRLQPQKISVNGYEYTKNFTPANLQTDGVYLLHDNAATSQDLYFIDETIYTHYDAKSFAFSNLVDFYNKTILKLQQAPIGTQLDALNLDCVDFNNLIQNLEFDQNQAQQIVLGNDNERLGIIGIDWKTKKLKVVILSLPAIKKVDFDLSLEDVTNTDGQSLDEKIANATKQKILAANSTNKQLKIADQIINLDDPKITYQIKPNPTDANKKIVELVKDNQVIATLVLRNDTPNVKVIDWTSINATPLQTYNVLENITKNSAIDTNYPHQKQINWINLANQTDAQNNLFSIDFIAKALASNQISNISNEPNRSIEYNQNKNEIILRSKNTTAIFINVYQVVNANLMYDSAQGYIKADSELINSKNPYQALVSYFNNLQKDFKDQTKMLSDSLHHYKVSANSAINDLSNTYQDAFTYEFSSNDQTKVYVIDQRQYEITPINAQQKFTQNLNDFVKLRDALSTSEFKNISDYNNKIINQFAQEHQLIEPQIIKSKHDNKLVFVLVGKKLIERHVVNNNQTTNVSEYVECIYLINGLPIIPDKSVLALLPSDDEIISNGGDQATLIQQKINDPIRFPPFGQPPMIDFGGIKLQIGIKKVDVLTDGTITIVDANDQQVSIPASNTTKIYGEYDVDIYSDQPNDDALDFRFTNILLAKELYDAIDNQQPILGVQRPLTDVIKNNVLLKKIIDNYNLKVKNLVGNDWDLSKATISYNRVNNTIIIRDNLQTNTSNPRIVIIKNAPRIIDAYDLYNKDEYYFKAADFNNDITALVKNKVKEIISSSNNVSSYFIGNQIANQYQTITGYDNLANIEAGEQAYANAPNTWYISYNNSLLKRNQQKLFIIDKTQYLATQNPRLTNLVALYDQLKTINDDYFNASNLEYSELKQIVQQAINEQDLSNVRLKIYHQVLIVQALNDQKQVIKDVLISLPKLIDQSKAKLPSKEDIVNFDKPINELILLNFQDENKFVRNSSNQIEVDGVLFNPFEVDIVQNNDGTISINQKDSQPPKTLATIIANNPSYPQRLFIDNKDKKYHLERDPMAIYELVKMINKLPANVNSFINLTKEMKQNSFLKPKLDAVFEPNWYNTTTTKIRYDIANNRLIIDNNNHKDNKILVIKNIDRVLLATDNDYTLYTPNTIASGYTISVAQDFSEQKISADEIITKAIAKNLLKMNFLKPVHNFVIKLKNNQVLEQNDLTYINDLNHDVFAVSTQAPKSRRYLQLTTANNQQYIIIDDTYYHFSKTKGFEIFNDNLSFKKLFNNIIKANQKLEITVEIEQKTPELTKWLDELKQDDGLITSNNPKYLNSTSGPNLVLRYEQDQVNYVSIINNVPRVLSEKDINLHLPSEADVLNNQGNYAQTIAKILKDPKQYPRDPNNKINVNGLLIDPDQIKVIVRDDGTIDLIDKNNANLLLSISPTRAQPNYTVINAELNDAVEAKALYELIKQTRALIQALPHQKNMNDLYQSEKQRLINHPWIIKNIISVYEAINNPANIVTDFKNWTVEYNPNLDKLIFRGMNTDREKRAQTIVVNNVIKVIRASELYSTFDILVNNNDQTLIDDAINLTINQKLANANQIGDYLVNNPVLVNNYYENHHALVNKTQQAKYKIISDQNNHQIVIIDDIFYIKKAKATSIFKDYLAFKKLDQTLGLNKNIDVKLMNEQQEFINDELKDYVLKLNNQEDLKITDLVITKIDNFFVIKGTLSNGKYIVQKLYQLPNVISKQTIPYISIDDVLNANGDEALAMHNLLKNKAKYPIDKNGLIRLQNAQLDPNKIVVEKDENGDLNIFKLDENNQKIKPPAAIILSKLGKNDIKVNYVKVDGSQFWPSYLQEIIGDIYTAKNFESIDEQVKPLNLVKNNQIIHDVLPKNFKNGPLATIQFDAQRHQIVIKDNDTKNPNVVVISTKSITNSSFSREELVHYRAKNDYWMIWVAVISIAAIIGIIIGVGLLIYFFKNKHLGNKKMNKNLKVRKMGIVYGKK</sequence>
<dbReference type="RefSeq" id="WP_114119956.1">
    <property type="nucleotide sequence ID" value="NZ_QOKT01000027.1"/>
</dbReference>